<dbReference type="RefSeq" id="WP_078045526.1">
    <property type="nucleotide sequence ID" value="NZ_NHNI01000001.1"/>
</dbReference>
<feature type="transmembrane region" description="Helical" evidence="1">
    <location>
        <begin position="36"/>
        <end position="58"/>
    </location>
</feature>
<protein>
    <submittedName>
        <fullName evidence="2">Uncharacterized protein</fullName>
    </submittedName>
</protein>
<sequence length="63" mass="7002">MDSIINLIVYLVVFGLIWWLVALLPLPSPVAQVVRVLFIIMLILIVLSVFGIIPGGYLPRLSL</sequence>
<dbReference type="InterPro" id="IPR049641">
    <property type="entry name" value="THIVI_2564-like"/>
</dbReference>
<feature type="transmembrane region" description="Helical" evidence="1">
    <location>
        <begin position="7"/>
        <end position="24"/>
    </location>
</feature>
<reference evidence="3" key="1">
    <citation type="submission" date="2017-05" db="EMBL/GenBank/DDBJ databases">
        <authorList>
            <person name="Barney B.M."/>
        </authorList>
    </citation>
    <scope>NUCLEOTIDE SEQUENCE [LARGE SCALE GENOMIC DNA]</scope>
    <source>
        <strain evidence="3">PSBB022</strain>
    </source>
</reference>
<keyword evidence="1" id="KW-0812">Transmembrane</keyword>
<keyword evidence="1" id="KW-0472">Membrane</keyword>
<gene>
    <name evidence="2" type="ORF">CBP51_05750</name>
</gene>
<evidence type="ECO:0000313" key="3">
    <source>
        <dbReference type="Proteomes" id="UP000216101"/>
    </source>
</evidence>
<keyword evidence="1" id="KW-1133">Transmembrane helix</keyword>
<dbReference type="AlphaFoldDB" id="A0A266QA72"/>
<proteinExistence type="predicted"/>
<keyword evidence="3" id="KW-1185">Reference proteome</keyword>
<evidence type="ECO:0000313" key="2">
    <source>
        <dbReference type="EMBL" id="OZY86526.1"/>
    </source>
</evidence>
<organism evidence="2 3">
    <name type="scientific">Cellvibrio mixtus</name>
    <dbReference type="NCBI Taxonomy" id="39650"/>
    <lineage>
        <taxon>Bacteria</taxon>
        <taxon>Pseudomonadati</taxon>
        <taxon>Pseudomonadota</taxon>
        <taxon>Gammaproteobacteria</taxon>
        <taxon>Cellvibrionales</taxon>
        <taxon>Cellvibrionaceae</taxon>
        <taxon>Cellvibrio</taxon>
    </lineage>
</organism>
<dbReference type="NCBIfam" id="NF041949">
    <property type="entry name" value="THIVI_2564_fam"/>
    <property type="match status" value="1"/>
</dbReference>
<evidence type="ECO:0000256" key="1">
    <source>
        <dbReference type="SAM" id="Phobius"/>
    </source>
</evidence>
<name>A0A266QA72_9GAMM</name>
<accession>A0A266QA72</accession>
<dbReference type="Proteomes" id="UP000216101">
    <property type="component" value="Unassembled WGS sequence"/>
</dbReference>
<dbReference type="EMBL" id="NHNI01000001">
    <property type="protein sequence ID" value="OZY86526.1"/>
    <property type="molecule type" value="Genomic_DNA"/>
</dbReference>
<comment type="caution">
    <text evidence="2">The sequence shown here is derived from an EMBL/GenBank/DDBJ whole genome shotgun (WGS) entry which is preliminary data.</text>
</comment>